<gene>
    <name evidence="1" type="ORF">METZ01_LOCUS466565</name>
</gene>
<feature type="non-terminal residue" evidence="1">
    <location>
        <position position="1"/>
    </location>
</feature>
<dbReference type="EMBL" id="UINC01196623">
    <property type="protein sequence ID" value="SVE13711.1"/>
    <property type="molecule type" value="Genomic_DNA"/>
</dbReference>
<evidence type="ECO:0000313" key="1">
    <source>
        <dbReference type="EMBL" id="SVE13711.1"/>
    </source>
</evidence>
<name>A0A383B1F7_9ZZZZ</name>
<protein>
    <recommendedName>
        <fullName evidence="2">TolC family protein</fullName>
    </recommendedName>
</protein>
<evidence type="ECO:0008006" key="2">
    <source>
        <dbReference type="Google" id="ProtNLM"/>
    </source>
</evidence>
<accession>A0A383B1F7</accession>
<feature type="non-terminal residue" evidence="1">
    <location>
        <position position="248"/>
    </location>
</feature>
<dbReference type="GO" id="GO:0015562">
    <property type="term" value="F:efflux transmembrane transporter activity"/>
    <property type="evidence" value="ECO:0007669"/>
    <property type="project" value="InterPro"/>
</dbReference>
<organism evidence="1">
    <name type="scientific">marine metagenome</name>
    <dbReference type="NCBI Taxonomy" id="408172"/>
    <lineage>
        <taxon>unclassified sequences</taxon>
        <taxon>metagenomes</taxon>
        <taxon>ecological metagenomes</taxon>
    </lineage>
</organism>
<reference evidence="1" key="1">
    <citation type="submission" date="2018-05" db="EMBL/GenBank/DDBJ databases">
        <authorList>
            <person name="Lanie J.A."/>
            <person name="Ng W.-L."/>
            <person name="Kazmierczak K.M."/>
            <person name="Andrzejewski T.M."/>
            <person name="Davidsen T.M."/>
            <person name="Wayne K.J."/>
            <person name="Tettelin H."/>
            <person name="Glass J.I."/>
            <person name="Rusch D."/>
            <person name="Podicherti R."/>
            <person name="Tsui H.-C.T."/>
            <person name="Winkler M.E."/>
        </authorList>
    </citation>
    <scope>NUCLEOTIDE SEQUENCE</scope>
</reference>
<dbReference type="AlphaFoldDB" id="A0A383B1F7"/>
<sequence>TMLPRDRRCRPLGFVIASGLVAVGAVAQGPGQLEEPLLVESVAADAVPLTIEEAVALSLSNSRQLKSLDSKVEIQQYRRSGGWIDNPELRIRNLSTRNVDKDFDELEVAIRWRPPALGEAAEQRQEGQVLLWEQTVEAQRARNWVASRVRRACADVIMYRELVRIASDRVDNETRRITQIKSMVDLGRRSIVYYTKAKMMVSEARNEYALRLRALSEEQRRLRRLTGTASAIEIVFEPLLGVKGAQEA</sequence>
<dbReference type="SUPFAM" id="SSF56954">
    <property type="entry name" value="Outer membrane efflux proteins (OEP)"/>
    <property type="match status" value="1"/>
</dbReference>
<dbReference type="Gene3D" id="1.20.1600.10">
    <property type="entry name" value="Outer membrane efflux proteins (OEP)"/>
    <property type="match status" value="1"/>
</dbReference>
<proteinExistence type="predicted"/>